<name>A0AAE0L2Q5_9CHLO</name>
<organism evidence="1 3">
    <name type="scientific">Cymbomonas tetramitiformis</name>
    <dbReference type="NCBI Taxonomy" id="36881"/>
    <lineage>
        <taxon>Eukaryota</taxon>
        <taxon>Viridiplantae</taxon>
        <taxon>Chlorophyta</taxon>
        <taxon>Pyramimonadophyceae</taxon>
        <taxon>Pyramimonadales</taxon>
        <taxon>Pyramimonadaceae</taxon>
        <taxon>Cymbomonas</taxon>
    </lineage>
</organism>
<evidence type="ECO:0000313" key="3">
    <source>
        <dbReference type="Proteomes" id="UP001190700"/>
    </source>
</evidence>
<dbReference type="Proteomes" id="UP001190700">
    <property type="component" value="Unassembled WGS sequence"/>
</dbReference>
<reference evidence="1 3" key="1">
    <citation type="journal article" date="2015" name="Genome Biol. Evol.">
        <title>Comparative Genomics of a Bacterivorous Green Alga Reveals Evolutionary Causalities and Consequences of Phago-Mixotrophic Mode of Nutrition.</title>
        <authorList>
            <person name="Burns J.A."/>
            <person name="Paasch A."/>
            <person name="Narechania A."/>
            <person name="Kim E."/>
        </authorList>
    </citation>
    <scope>NUCLEOTIDE SEQUENCE [LARGE SCALE GENOMIC DNA]</scope>
    <source>
        <strain evidence="1">PLY_AMNH</strain>
    </source>
</reference>
<evidence type="ECO:0000313" key="2">
    <source>
        <dbReference type="EMBL" id="KAK3282691.1"/>
    </source>
</evidence>
<proteinExistence type="predicted"/>
<sequence length="104" mass="11596">MVEHGCRVLPMLLRCAPILSDEAFLHSEAAANRSVPEEIQELMDRSSRNILRNERAAEMARKRRKLELEGAATTTFTAHLALHDGPSFVACEHFCSSSSQYLPA</sequence>
<dbReference type="EMBL" id="LGRX02010697">
    <property type="protein sequence ID" value="KAK3269883.1"/>
    <property type="molecule type" value="Genomic_DNA"/>
</dbReference>
<dbReference type="EMBL" id="LGRX02003196">
    <property type="protein sequence ID" value="KAK3282691.1"/>
    <property type="molecule type" value="Genomic_DNA"/>
</dbReference>
<evidence type="ECO:0000313" key="1">
    <source>
        <dbReference type="EMBL" id="KAK3269883.1"/>
    </source>
</evidence>
<keyword evidence="3" id="KW-1185">Reference proteome</keyword>
<dbReference type="AlphaFoldDB" id="A0AAE0L2Q5"/>
<accession>A0AAE0L2Q5</accession>
<gene>
    <name evidence="1" type="ORF">CYMTET_21693</name>
    <name evidence="2" type="ORF">CYMTET_9586</name>
</gene>
<comment type="caution">
    <text evidence="1">The sequence shown here is derived from an EMBL/GenBank/DDBJ whole genome shotgun (WGS) entry which is preliminary data.</text>
</comment>
<protein>
    <submittedName>
        <fullName evidence="1">Uncharacterized protein</fullName>
    </submittedName>
</protein>
<reference evidence="1" key="2">
    <citation type="submission" date="2023-06" db="EMBL/GenBank/DDBJ databases">
        <title>Long-read-based genome assembly of the green algal bacterivore Cymbomonas tetramitiformis.</title>
        <authorList>
            <person name="Gyaltshen Y."/>
            <person name="Rozenberg A."/>
            <person name="Paasch A."/>
            <person name="Burns J.A."/>
            <person name="Warring S."/>
            <person name="Larson R."/>
            <person name="Maurer-Alcala X."/>
            <person name="Dacks J."/>
            <person name="Kim E."/>
        </authorList>
    </citation>
    <scope>NUCLEOTIDE SEQUENCE</scope>
    <source>
        <strain evidence="1">PLY_AMNH</strain>
    </source>
</reference>